<feature type="region of interest" description="Disordered" evidence="4">
    <location>
        <begin position="697"/>
        <end position="730"/>
    </location>
</feature>
<dbReference type="GO" id="GO:1901137">
    <property type="term" value="P:carbohydrate derivative biosynthetic process"/>
    <property type="evidence" value="ECO:0007669"/>
    <property type="project" value="UniProtKB-ARBA"/>
</dbReference>
<keyword evidence="8" id="KW-1185">Reference proteome</keyword>
<dbReference type="PANTHER" id="PTHR45947:SF3">
    <property type="entry name" value="SULFOQUINOVOSYL TRANSFERASE SQD2"/>
    <property type="match status" value="1"/>
</dbReference>
<evidence type="ECO:0000256" key="2">
    <source>
        <dbReference type="ARBA" id="ARBA00022676"/>
    </source>
</evidence>
<dbReference type="EMBL" id="JAVDUI010000001">
    <property type="protein sequence ID" value="MDR6891527.1"/>
    <property type="molecule type" value="Genomic_DNA"/>
</dbReference>
<protein>
    <recommendedName>
        <fullName evidence="1">D-inositol 3-phosphate glycosyltransferase</fullName>
    </recommendedName>
</protein>
<evidence type="ECO:0000259" key="6">
    <source>
        <dbReference type="Pfam" id="PF13439"/>
    </source>
</evidence>
<dbReference type="Pfam" id="PF13439">
    <property type="entry name" value="Glyco_transf_4"/>
    <property type="match status" value="1"/>
</dbReference>
<keyword evidence="2" id="KW-0328">Glycosyltransferase</keyword>
<dbReference type="InterPro" id="IPR028098">
    <property type="entry name" value="Glyco_trans_4-like_N"/>
</dbReference>
<dbReference type="RefSeq" id="WP_309849413.1">
    <property type="nucleotide sequence ID" value="NZ_BAAAIU010000022.1"/>
</dbReference>
<dbReference type="Pfam" id="PF00534">
    <property type="entry name" value="Glycos_transf_1"/>
    <property type="match status" value="1"/>
</dbReference>
<dbReference type="SUPFAM" id="SSF53756">
    <property type="entry name" value="UDP-Glycosyltransferase/glycogen phosphorylase"/>
    <property type="match status" value="2"/>
</dbReference>
<feature type="domain" description="Glycosyl transferase family 1" evidence="5">
    <location>
        <begin position="578"/>
        <end position="698"/>
    </location>
</feature>
<evidence type="ECO:0000256" key="4">
    <source>
        <dbReference type="SAM" id="MobiDB-lite"/>
    </source>
</evidence>
<name>A0AAE3YF27_9MICC</name>
<comment type="caution">
    <text evidence="7">The sequence shown here is derived from an EMBL/GenBank/DDBJ whole genome shotgun (WGS) entry which is preliminary data.</text>
</comment>
<evidence type="ECO:0000259" key="5">
    <source>
        <dbReference type="Pfam" id="PF00534"/>
    </source>
</evidence>
<evidence type="ECO:0000256" key="1">
    <source>
        <dbReference type="ARBA" id="ARBA00021292"/>
    </source>
</evidence>
<dbReference type="AlphaFoldDB" id="A0AAE3YF27"/>
<dbReference type="Proteomes" id="UP001247307">
    <property type="component" value="Unassembled WGS sequence"/>
</dbReference>
<dbReference type="PANTHER" id="PTHR45947">
    <property type="entry name" value="SULFOQUINOVOSYL TRANSFERASE SQD2"/>
    <property type="match status" value="1"/>
</dbReference>
<keyword evidence="3" id="KW-0808">Transferase</keyword>
<dbReference type="GO" id="GO:0016757">
    <property type="term" value="F:glycosyltransferase activity"/>
    <property type="evidence" value="ECO:0007669"/>
    <property type="project" value="UniProtKB-KW"/>
</dbReference>
<gene>
    <name evidence="7" type="ORF">J2S35_000467</name>
</gene>
<reference evidence="7" key="1">
    <citation type="submission" date="2023-07" db="EMBL/GenBank/DDBJ databases">
        <title>Sequencing the genomes of 1000 actinobacteria strains.</title>
        <authorList>
            <person name="Klenk H.-P."/>
        </authorList>
    </citation>
    <scope>NUCLEOTIDE SEQUENCE</scope>
    <source>
        <strain evidence="7">DSM 13988</strain>
    </source>
</reference>
<evidence type="ECO:0000256" key="3">
    <source>
        <dbReference type="ARBA" id="ARBA00022679"/>
    </source>
</evidence>
<dbReference type="Gene3D" id="3.40.50.2000">
    <property type="entry name" value="Glycogen Phosphorylase B"/>
    <property type="match status" value="3"/>
</dbReference>
<sequence>MPSKHSRPRVVTIPESHPYIEAVLGSRHVEHVRHSVRPPAEPRSPWAPSLALNGAWVEGNADRFDVAHVHFGFEGFELEEITAFIRALARVGKSLFVTVHDLENPQLPLEEQGAYRAKLAALVRAADQVLTLTPGAAREIHERWGVRAVVVAHPPQFHTASAPLPDLVAQLLGPTGGPAAERPSGTAPASVVGQEGRALRAGALVKDARPNLDLTALASLARAVDDDAGWRLEILHHGRFRAGREAAAAELLAAVELLERVTAVERGRLEDGELIAWVASLDLLVLPYGHGTHSGLLELANDLGTRVLLTRAGHFGDQRPGLNIVADLAEPSEAAAALAEAREAGELAPCDAETLTSTLKAVRREHRELYRRAVWPRAAEGRAERKRVLVLAPFRHPLRQPHQGGLESHVWTLVRELRHRGHEVFLAAPEGSDFLEGAPSEFVYPPYAWPEGVPVTDAGFPPEVRELEQAAMSRAMEFAAAHPEWFDVVHNHTLHPEPLRWIGRLGVPMVTTVHTPPLPEMVAEFAALTEDARRWASVVAVSEHTQRSWDSEGVESEVVRNGVDTKAWVFGAGGDELCWFGRIVPEKGPHIAIAVAEALGCPLTLAGPIGDSEYAREQILPRLGRRPSGAVIRHVGALRQMELAELVGSSACSLITPLWDEPFGLVAAESLASGTPVVALRRGGLGEVFGRQRGVTLVDPAPTPERAGGGDDDALSAGRDPLGSEINETADVPCPERDAISAARMAEALVDLLPAYRDPEQSLAARWAARHDAVRRFSFERTMDRLEGVYERACEAVEGLA</sequence>
<dbReference type="InterPro" id="IPR050194">
    <property type="entry name" value="Glycosyltransferase_grp1"/>
</dbReference>
<accession>A0AAE3YF27</accession>
<dbReference type="InterPro" id="IPR001296">
    <property type="entry name" value="Glyco_trans_1"/>
</dbReference>
<evidence type="ECO:0000313" key="8">
    <source>
        <dbReference type="Proteomes" id="UP001247307"/>
    </source>
</evidence>
<evidence type="ECO:0000313" key="7">
    <source>
        <dbReference type="EMBL" id="MDR6891527.1"/>
    </source>
</evidence>
<proteinExistence type="predicted"/>
<feature type="domain" description="Glycosyltransferase subfamily 4-like N-terminal" evidence="6">
    <location>
        <begin position="404"/>
        <end position="566"/>
    </location>
</feature>
<organism evidence="7 8">
    <name type="scientific">Falsarthrobacter nasiphocae</name>
    <dbReference type="NCBI Taxonomy" id="189863"/>
    <lineage>
        <taxon>Bacteria</taxon>
        <taxon>Bacillati</taxon>
        <taxon>Actinomycetota</taxon>
        <taxon>Actinomycetes</taxon>
        <taxon>Micrococcales</taxon>
        <taxon>Micrococcaceae</taxon>
        <taxon>Falsarthrobacter</taxon>
    </lineage>
</organism>